<dbReference type="Gene3D" id="2.60.40.1220">
    <property type="match status" value="1"/>
</dbReference>
<feature type="chain" id="PRO_5047539935" evidence="2">
    <location>
        <begin position="21"/>
        <end position="534"/>
    </location>
</feature>
<proteinExistence type="predicted"/>
<reference evidence="5" key="1">
    <citation type="journal article" date="2019" name="Int. J. Syst. Evol. Microbiol.">
        <title>The Global Catalogue of Microorganisms (GCM) 10K type strain sequencing project: providing services to taxonomists for standard genome sequencing and annotation.</title>
        <authorList>
            <consortium name="The Broad Institute Genomics Platform"/>
            <consortium name="The Broad Institute Genome Sequencing Center for Infectious Disease"/>
            <person name="Wu L."/>
            <person name="Ma J."/>
        </authorList>
    </citation>
    <scope>NUCLEOTIDE SEQUENCE [LARGE SCALE GENOMIC DNA]</scope>
    <source>
        <strain evidence="5">KACC 12602</strain>
    </source>
</reference>
<dbReference type="PROSITE" id="PS51257">
    <property type="entry name" value="PROKAR_LIPOPROTEIN"/>
    <property type="match status" value="1"/>
</dbReference>
<evidence type="ECO:0000256" key="2">
    <source>
        <dbReference type="SAM" id="SignalP"/>
    </source>
</evidence>
<dbReference type="InterPro" id="IPR013784">
    <property type="entry name" value="Carb-bd-like_fold"/>
</dbReference>
<evidence type="ECO:0000256" key="1">
    <source>
        <dbReference type="ARBA" id="ARBA00022729"/>
    </source>
</evidence>
<keyword evidence="5" id="KW-1185">Reference proteome</keyword>
<dbReference type="Proteomes" id="UP001596161">
    <property type="component" value="Unassembled WGS sequence"/>
</dbReference>
<evidence type="ECO:0000259" key="3">
    <source>
        <dbReference type="Pfam" id="PF13205"/>
    </source>
</evidence>
<feature type="domain" description="SbsA Ig-like" evidence="3">
    <location>
        <begin position="31"/>
        <end position="130"/>
    </location>
</feature>
<evidence type="ECO:0000313" key="4">
    <source>
        <dbReference type="EMBL" id="MFC5270942.1"/>
    </source>
</evidence>
<dbReference type="Pfam" id="PF13205">
    <property type="entry name" value="Big_5"/>
    <property type="match status" value="1"/>
</dbReference>
<dbReference type="InterPro" id="IPR014755">
    <property type="entry name" value="Cu-Rt/internalin_Ig-like"/>
</dbReference>
<accession>A0ABW0E972</accession>
<dbReference type="RefSeq" id="WP_378017310.1">
    <property type="nucleotide sequence ID" value="NZ_JBHSKT010000005.1"/>
</dbReference>
<dbReference type="InterPro" id="IPR032812">
    <property type="entry name" value="SbsA_Ig"/>
</dbReference>
<feature type="signal peptide" evidence="2">
    <location>
        <begin position="1"/>
        <end position="20"/>
    </location>
</feature>
<protein>
    <submittedName>
        <fullName evidence="4">Ig-like domain-containing domain</fullName>
    </submittedName>
</protein>
<gene>
    <name evidence="4" type="ORF">ACFPIB_09995</name>
</gene>
<keyword evidence="1 2" id="KW-0732">Signal</keyword>
<sequence>MCAQNRLLAAFSLLFLSGCAAINAPEGGPRDEKKPTLTNISPANGTTNFKGKTITMTFDEDVRPSDINKQLIISPNTANTYSVSNDRKTITLEFDKNLEENTTYFLNFREAVEDITESNKAEPITLSFSTGAFLDTGRVAGKVIDYISSNPESDVTIAMYPESDTNNIRDHKPYYFTKTNSDGSFELKSIKTGNYWIFAHADKNANEYYDQEKEKIGYLLKPITVNPKADSVLLKTVLLDTQKPFVLKTENFLDQNTIDFNEGIKTLLFRTMSRPQKEIKLTYLQSEDGKKITVYPEKGSLATQLIALSTDSSGNAGVDTVKFKLTGSKGIPDRLNFKIYQNELEAEAENEIKIIFPIPVQVTGTQPFTLIEDTIRKVKPDFPKSYKLSQNNTVLTLNYSPKALKQVDLELDTTQIRAINGKAFQKQKVSFTISRKATTGSISAIIKTNYQEYSVELLNEQGKVIDIKQNARRVNYPQLVPGNYNIRVKIDEDRDGKWELGDKRLTTNPEKIYVYPKPISVRANWEIADLILTF</sequence>
<evidence type="ECO:0000313" key="5">
    <source>
        <dbReference type="Proteomes" id="UP001596161"/>
    </source>
</evidence>
<dbReference type="EMBL" id="JBHSKT010000005">
    <property type="protein sequence ID" value="MFC5270942.1"/>
    <property type="molecule type" value="Genomic_DNA"/>
</dbReference>
<name>A0ABW0E972_9BACT</name>
<comment type="caution">
    <text evidence="4">The sequence shown here is derived from an EMBL/GenBank/DDBJ whole genome shotgun (WGS) entry which is preliminary data.</text>
</comment>
<dbReference type="SUPFAM" id="SSF49452">
    <property type="entry name" value="Starch-binding domain-like"/>
    <property type="match status" value="1"/>
</dbReference>
<organism evidence="4 5">
    <name type="scientific">Adhaeribacter terreus</name>
    <dbReference type="NCBI Taxonomy" id="529703"/>
    <lineage>
        <taxon>Bacteria</taxon>
        <taxon>Pseudomonadati</taxon>
        <taxon>Bacteroidota</taxon>
        <taxon>Cytophagia</taxon>
        <taxon>Cytophagales</taxon>
        <taxon>Hymenobacteraceae</taxon>
        <taxon>Adhaeribacter</taxon>
    </lineage>
</organism>